<dbReference type="SMART" id="SM00365">
    <property type="entry name" value="LRR_SD22"/>
    <property type="match status" value="2"/>
</dbReference>
<evidence type="ECO:0000256" key="9">
    <source>
        <dbReference type="SAM" id="MobiDB-lite"/>
    </source>
</evidence>
<evidence type="ECO:0000256" key="3">
    <source>
        <dbReference type="ARBA" id="ARBA00022614"/>
    </source>
</evidence>
<evidence type="ECO:0000256" key="5">
    <source>
        <dbReference type="ARBA" id="ARBA00023054"/>
    </source>
</evidence>
<name>A0AAE0EQ43_9CHLO</name>
<accession>A0AAE0EQ43</accession>
<dbReference type="SMART" id="SM00446">
    <property type="entry name" value="LRRcap"/>
    <property type="match status" value="1"/>
</dbReference>
<comment type="subcellular location">
    <subcellularLocation>
        <location evidence="1">Cytoplasm</location>
        <location evidence="1">Cytoskeleton</location>
        <location evidence="1">Cilium axoneme</location>
    </subcellularLocation>
</comment>
<keyword evidence="3" id="KW-0433">Leucine-rich repeat</keyword>
<feature type="compositionally biased region" description="Basic and acidic residues" evidence="9">
    <location>
        <begin position="220"/>
        <end position="236"/>
    </location>
</feature>
<dbReference type="Pfam" id="PF14580">
    <property type="entry name" value="LRR_9"/>
    <property type="match status" value="1"/>
</dbReference>
<dbReference type="PANTHER" id="PTHR18849">
    <property type="entry name" value="LEUCINE RICH REPEAT PROTEIN"/>
    <property type="match status" value="1"/>
</dbReference>
<evidence type="ECO:0000256" key="6">
    <source>
        <dbReference type="ARBA" id="ARBA00023069"/>
    </source>
</evidence>
<dbReference type="Pfam" id="PF23602">
    <property type="entry name" value="CS_DNAAF11_C"/>
    <property type="match status" value="1"/>
</dbReference>
<dbReference type="InterPro" id="IPR032675">
    <property type="entry name" value="LRR_dom_sf"/>
</dbReference>
<keyword evidence="12" id="KW-1185">Reference proteome</keyword>
<dbReference type="EMBL" id="LGRX02035194">
    <property type="protein sequence ID" value="KAK3235927.1"/>
    <property type="molecule type" value="Genomic_DNA"/>
</dbReference>
<evidence type="ECO:0000259" key="10">
    <source>
        <dbReference type="SMART" id="SM00446"/>
    </source>
</evidence>
<sequence>MPRITYELLQRRAEHNEGMVSTLEEVALHQEDIEKIECIGQHARHLKIIYMQNNLIMKFENLHRLKELEYLNVALNNITKVENLQRCESLTKLDLTVNFIDKAGMLSLPSLQANEFLKEIYLTGNPCADVEGYREFVVASIPQLKKLDGKDITHSERILAKQNLPAIQKRIEKELEIEGVDVDLAKRVEDAYNAPLDDDIDPNTVARPWSIETRIKDHREMRAERDKHEAQKKGNMDKLCGGDAKASKPRRSEMPPLPQDGERIWQKNEGEWEFTLLESEDQKSIVLDVAIGKYLDTSLVELDVQPKLVRMLVKGKLLQLELMEEVTPDKSNAQRATVSGHLVVTMPKVREVLAPVAPELFTISTAPKKTPKNLKSVQIRGIVPGGESNTPADIKEAAVTTVDDDDSSDDEVPPLG</sequence>
<evidence type="ECO:0000256" key="4">
    <source>
        <dbReference type="ARBA" id="ARBA00022737"/>
    </source>
</evidence>
<dbReference type="GO" id="GO:0005930">
    <property type="term" value="C:axoneme"/>
    <property type="evidence" value="ECO:0007669"/>
    <property type="project" value="UniProtKB-SubCell"/>
</dbReference>
<dbReference type="InterPro" id="IPR001611">
    <property type="entry name" value="Leu-rich_rpt"/>
</dbReference>
<evidence type="ECO:0000256" key="1">
    <source>
        <dbReference type="ARBA" id="ARBA00004430"/>
    </source>
</evidence>
<gene>
    <name evidence="11" type="ORF">CYMTET_53904</name>
</gene>
<organism evidence="11 12">
    <name type="scientific">Cymbomonas tetramitiformis</name>
    <dbReference type="NCBI Taxonomy" id="36881"/>
    <lineage>
        <taxon>Eukaryota</taxon>
        <taxon>Viridiplantae</taxon>
        <taxon>Chlorophyta</taxon>
        <taxon>Pyramimonadophyceae</taxon>
        <taxon>Pyramimonadales</taxon>
        <taxon>Pyramimonadaceae</taxon>
        <taxon>Cymbomonas</taxon>
    </lineage>
</organism>
<keyword evidence="6" id="KW-0969">Cilium</keyword>
<comment type="caution">
    <text evidence="11">The sequence shown here is derived from an EMBL/GenBank/DDBJ whole genome shotgun (WGS) entry which is preliminary data.</text>
</comment>
<comment type="similarity">
    <text evidence="8">Belongs to the tilB family.</text>
</comment>
<dbReference type="InterPro" id="IPR003603">
    <property type="entry name" value="U2A'_phosphoprotein32A_C"/>
</dbReference>
<dbReference type="InterPro" id="IPR056496">
    <property type="entry name" value="CS_DNAAF11_C"/>
</dbReference>
<evidence type="ECO:0000313" key="12">
    <source>
        <dbReference type="Proteomes" id="UP001190700"/>
    </source>
</evidence>
<keyword evidence="5" id="KW-0175">Coiled coil</keyword>
<protein>
    <recommendedName>
        <fullName evidence="10">U2A'/phosphoprotein 32 family A C-terminal domain-containing protein</fullName>
    </recommendedName>
</protein>
<keyword evidence="4" id="KW-0677">Repeat</keyword>
<evidence type="ECO:0000256" key="7">
    <source>
        <dbReference type="ARBA" id="ARBA00023273"/>
    </source>
</evidence>
<dbReference type="PANTHER" id="PTHR18849:SF0">
    <property type="entry name" value="CILIA- AND FLAGELLA-ASSOCIATED PROTEIN 410-RELATED"/>
    <property type="match status" value="1"/>
</dbReference>
<reference evidence="11 12" key="1">
    <citation type="journal article" date="2015" name="Genome Biol. Evol.">
        <title>Comparative Genomics of a Bacterivorous Green Alga Reveals Evolutionary Causalities and Consequences of Phago-Mixotrophic Mode of Nutrition.</title>
        <authorList>
            <person name="Burns J.A."/>
            <person name="Paasch A."/>
            <person name="Narechania A."/>
            <person name="Kim E."/>
        </authorList>
    </citation>
    <scope>NUCLEOTIDE SEQUENCE [LARGE SCALE GENOMIC DNA]</scope>
    <source>
        <strain evidence="11 12">PLY_AMNH</strain>
    </source>
</reference>
<dbReference type="PROSITE" id="PS51450">
    <property type="entry name" value="LRR"/>
    <property type="match status" value="2"/>
</dbReference>
<dbReference type="Gene3D" id="3.80.10.10">
    <property type="entry name" value="Ribonuclease Inhibitor"/>
    <property type="match status" value="1"/>
</dbReference>
<dbReference type="SUPFAM" id="SSF52058">
    <property type="entry name" value="L domain-like"/>
    <property type="match status" value="1"/>
</dbReference>
<evidence type="ECO:0000256" key="8">
    <source>
        <dbReference type="ARBA" id="ARBA00049982"/>
    </source>
</evidence>
<dbReference type="AlphaFoldDB" id="A0AAE0EQ43"/>
<dbReference type="Proteomes" id="UP001190700">
    <property type="component" value="Unassembled WGS sequence"/>
</dbReference>
<keyword evidence="2" id="KW-0963">Cytoplasm</keyword>
<evidence type="ECO:0000313" key="11">
    <source>
        <dbReference type="EMBL" id="KAK3235927.1"/>
    </source>
</evidence>
<feature type="region of interest" description="Disordered" evidence="9">
    <location>
        <begin position="220"/>
        <end position="264"/>
    </location>
</feature>
<dbReference type="FunFam" id="3.80.10.10:FF:000052">
    <property type="entry name" value="Leucine rich repeat containing 6"/>
    <property type="match status" value="1"/>
</dbReference>
<keyword evidence="7" id="KW-0966">Cell projection</keyword>
<proteinExistence type="inferred from homology"/>
<evidence type="ECO:0000256" key="2">
    <source>
        <dbReference type="ARBA" id="ARBA00022490"/>
    </source>
</evidence>
<feature type="domain" description="U2A'/phosphoprotein 32 family A C-terminal" evidence="10">
    <location>
        <begin position="130"/>
        <end position="148"/>
    </location>
</feature>